<dbReference type="GO" id="GO:0070979">
    <property type="term" value="P:protein K11-linked ubiquitination"/>
    <property type="evidence" value="ECO:0007669"/>
    <property type="project" value="TreeGrafter"/>
</dbReference>
<dbReference type="PANTHER" id="PTHR12830">
    <property type="entry name" value="ANAPHASE-PROMOTING COMPLEX SUBUNIT 5"/>
    <property type="match status" value="1"/>
</dbReference>
<evidence type="ECO:0000313" key="10">
    <source>
        <dbReference type="EMBL" id="TPX55186.1"/>
    </source>
</evidence>
<dbReference type="STRING" id="109895.A0A507DUG1"/>
<reference evidence="10 11" key="1">
    <citation type="journal article" date="2019" name="Sci. Rep.">
        <title>Comparative genomics of chytrid fungi reveal insights into the obligate biotrophic and pathogenic lifestyle of Synchytrium endobioticum.</title>
        <authorList>
            <person name="van de Vossenberg B.T.L.H."/>
            <person name="Warris S."/>
            <person name="Nguyen H.D.T."/>
            <person name="van Gent-Pelzer M.P.E."/>
            <person name="Joly D.L."/>
            <person name="van de Geest H.C."/>
            <person name="Bonants P.J.M."/>
            <person name="Smith D.S."/>
            <person name="Levesque C.A."/>
            <person name="van der Lee T.A.J."/>
        </authorList>
    </citation>
    <scope>NUCLEOTIDE SEQUENCE [LARGE SCALE GENOMIC DNA]</scope>
    <source>
        <strain evidence="10 11">CBS 809.83</strain>
    </source>
</reference>
<dbReference type="GO" id="GO:0005680">
    <property type="term" value="C:anaphase-promoting complex"/>
    <property type="evidence" value="ECO:0007669"/>
    <property type="project" value="InterPro"/>
</dbReference>
<evidence type="ECO:0000256" key="5">
    <source>
        <dbReference type="ARBA" id="ARBA00022786"/>
    </source>
</evidence>
<name>A0A507DUG1_9FUNG</name>
<evidence type="ECO:0000256" key="7">
    <source>
        <dbReference type="ARBA" id="ARBA00031069"/>
    </source>
</evidence>
<dbReference type="InterPro" id="IPR026000">
    <property type="entry name" value="Apc5_dom"/>
</dbReference>
<evidence type="ECO:0000256" key="3">
    <source>
        <dbReference type="ARBA" id="ARBA00022618"/>
    </source>
</evidence>
<dbReference type="InterPro" id="IPR011990">
    <property type="entry name" value="TPR-like_helical_dom_sf"/>
</dbReference>
<comment type="function">
    <text evidence="8">Component of the anaphase promoting complex/cyclosome (APC/C), a cell cycle-regulated E3 ubiquitin ligase that controls progression through mitosis and the G1 phase of the cell cycle. The APC/C complex acts by mediating ubiquitination and subsequent degradation of target proteins: it mainly mediates the formation of 'Lys-11'-linked polyubiquitin chains and, to a lower extent, the formation of 'Lys-48'- and 'Lys-63'-linked polyubiquitin chains. The APC/C complex catalyzes assembly of branched 'Lys-11'-/'Lys-48'-linked branched ubiquitin chains on target proteins.</text>
</comment>
<evidence type="ECO:0000313" key="11">
    <source>
        <dbReference type="Proteomes" id="UP000318582"/>
    </source>
</evidence>
<dbReference type="GO" id="GO:0045842">
    <property type="term" value="P:positive regulation of mitotic metaphase/anaphase transition"/>
    <property type="evidence" value="ECO:0007669"/>
    <property type="project" value="TreeGrafter"/>
</dbReference>
<keyword evidence="3" id="KW-0132">Cell division</keyword>
<dbReference type="Gene3D" id="1.25.40.10">
    <property type="entry name" value="Tetratricopeptide repeat domain"/>
    <property type="match status" value="1"/>
</dbReference>
<dbReference type="GO" id="GO:0031145">
    <property type="term" value="P:anaphase-promoting complex-dependent catabolic process"/>
    <property type="evidence" value="ECO:0007669"/>
    <property type="project" value="TreeGrafter"/>
</dbReference>
<organism evidence="10 11">
    <name type="scientific">Powellomyces hirtus</name>
    <dbReference type="NCBI Taxonomy" id="109895"/>
    <lineage>
        <taxon>Eukaryota</taxon>
        <taxon>Fungi</taxon>
        <taxon>Fungi incertae sedis</taxon>
        <taxon>Chytridiomycota</taxon>
        <taxon>Chytridiomycota incertae sedis</taxon>
        <taxon>Chytridiomycetes</taxon>
        <taxon>Spizellomycetales</taxon>
        <taxon>Powellomycetaceae</taxon>
        <taxon>Powellomyces</taxon>
    </lineage>
</organism>
<comment type="caution">
    <text evidence="10">The sequence shown here is derived from an EMBL/GenBank/DDBJ whole genome shotgun (WGS) entry which is preliminary data.</text>
</comment>
<dbReference type="UniPathway" id="UPA00143"/>
<evidence type="ECO:0000259" key="9">
    <source>
        <dbReference type="Pfam" id="PF12862"/>
    </source>
</evidence>
<dbReference type="PANTHER" id="PTHR12830:SF9">
    <property type="entry name" value="ANAPHASE-PROMOTING COMPLEX SUBUNIT 5"/>
    <property type="match status" value="1"/>
</dbReference>
<evidence type="ECO:0000256" key="2">
    <source>
        <dbReference type="ARBA" id="ARBA00016066"/>
    </source>
</evidence>
<accession>A0A507DUG1</accession>
<gene>
    <name evidence="10" type="ORF">PhCBS80983_g05526</name>
</gene>
<evidence type="ECO:0000256" key="1">
    <source>
        <dbReference type="ARBA" id="ARBA00007450"/>
    </source>
</evidence>
<evidence type="ECO:0000256" key="6">
    <source>
        <dbReference type="ARBA" id="ARBA00023306"/>
    </source>
</evidence>
<comment type="similarity">
    <text evidence="1">Belongs to the APC5 family.</text>
</comment>
<keyword evidence="6" id="KW-0131">Cell cycle</keyword>
<evidence type="ECO:0000256" key="4">
    <source>
        <dbReference type="ARBA" id="ARBA00022776"/>
    </source>
</evidence>
<feature type="domain" description="Anaphase-promoting complex subunit 5" evidence="9">
    <location>
        <begin position="230"/>
        <end position="310"/>
    </location>
</feature>
<sequence length="745" mass="83880">MQGIPVDEQHGSKDDAGSFWMLFLTPHKVAILVLFDLYISLPDDFPPESKHDVTRILLDEISSTSTMMDDPSLTDLTSKLPHIVTGEGITWEAMLLSKIDEASESINAMFDMFTSLEVALTANDMNSRFCPTSPFGLYVKLAISDLNQLKTDYSQACAFFEALKRYRIPESRSTLVEDYRAVRSTLDAEKYLDAQVKALEDNKARISPQDLQKKIDMYRHAPMDAKADWASYLNCLRTCDFQGALQSLLRYFMYCMKDQPEEVTKWVHHYALLNTACLYARFNHRELALETAERAVPLAQDMQDEACLMLLQNPSDIDTRSFHDGYRLHGEDEDAGPEHAPLRSFTALNHARYNLETSCKPSTVFDLLSSSINLNVEHSIEDVSGTERLLRAEAWRTYGNSTLAAMYAQMYLMGGKDWSTEDKPLGLCLLALHNGAQGEYQSAFEIIQKAKYMYPPFASGTAADRWISTMLDILFQRAIRRGEIKSAELYASHYAAVVEGDVEMESSVQLQHAILARKWGAPDKSFKLLSKIVDDLGGINTLKKPQLVECYLQFADLYYDSDNAISALPLVLSCMTITVENSLTFLRDRSAVMLAKVTNDIGYHSQASDALESVLPSVWSNGDMWLTAEAEMVCVEIRMTDPGFEKEGCTDPKLLNALILTVLRALQGFRKLEDLEAIQRSLTMLATLYELAGRDVEAEAAAKEVYDLDRLKSVRRRQSFPVNLADSIVERTPEADENMKVLFGL</sequence>
<dbReference type="AlphaFoldDB" id="A0A507DUG1"/>
<protein>
    <recommendedName>
        <fullName evidence="2">Anaphase-promoting complex subunit 5</fullName>
    </recommendedName>
    <alternativeName>
        <fullName evidence="7">Cyclosome subunit 5</fullName>
    </alternativeName>
</protein>
<dbReference type="InterPro" id="IPR037679">
    <property type="entry name" value="Apc5"/>
</dbReference>
<evidence type="ECO:0000256" key="8">
    <source>
        <dbReference type="ARBA" id="ARBA00045696"/>
    </source>
</evidence>
<keyword evidence="5" id="KW-0833">Ubl conjugation pathway</keyword>
<keyword evidence="11" id="KW-1185">Reference proteome</keyword>
<dbReference type="EMBL" id="QEAQ01000122">
    <property type="protein sequence ID" value="TPX55186.1"/>
    <property type="molecule type" value="Genomic_DNA"/>
</dbReference>
<keyword evidence="4" id="KW-0498">Mitosis</keyword>
<proteinExistence type="inferred from homology"/>
<dbReference type="Proteomes" id="UP000318582">
    <property type="component" value="Unassembled WGS sequence"/>
</dbReference>
<dbReference type="Pfam" id="PF12862">
    <property type="entry name" value="ANAPC5"/>
    <property type="match status" value="1"/>
</dbReference>
<dbReference type="GO" id="GO:0051301">
    <property type="term" value="P:cell division"/>
    <property type="evidence" value="ECO:0007669"/>
    <property type="project" value="UniProtKB-KW"/>
</dbReference>